<dbReference type="Proteomes" id="UP000499080">
    <property type="component" value="Unassembled WGS sequence"/>
</dbReference>
<evidence type="ECO:0000313" key="2">
    <source>
        <dbReference type="EMBL" id="GBN07500.1"/>
    </source>
</evidence>
<keyword evidence="3" id="KW-1185">Reference proteome</keyword>
<organism evidence="2 3">
    <name type="scientific">Araneus ventricosus</name>
    <name type="common">Orbweaver spider</name>
    <name type="synonym">Epeira ventricosa</name>
    <dbReference type="NCBI Taxonomy" id="182803"/>
    <lineage>
        <taxon>Eukaryota</taxon>
        <taxon>Metazoa</taxon>
        <taxon>Ecdysozoa</taxon>
        <taxon>Arthropoda</taxon>
        <taxon>Chelicerata</taxon>
        <taxon>Arachnida</taxon>
        <taxon>Araneae</taxon>
        <taxon>Araneomorphae</taxon>
        <taxon>Entelegynae</taxon>
        <taxon>Araneoidea</taxon>
        <taxon>Araneidae</taxon>
        <taxon>Araneus</taxon>
    </lineage>
</organism>
<name>A0A4Y2KZM7_ARAVE</name>
<dbReference type="OrthoDB" id="10486380at2759"/>
<gene>
    <name evidence="2" type="ORF">AVEN_244878_1</name>
</gene>
<dbReference type="AlphaFoldDB" id="A0A4Y2KZM7"/>
<dbReference type="PANTHER" id="PTHR46601:SF1">
    <property type="entry name" value="ADF-H DOMAIN-CONTAINING PROTEIN"/>
    <property type="match status" value="1"/>
</dbReference>
<evidence type="ECO:0008006" key="4">
    <source>
        <dbReference type="Google" id="ProtNLM"/>
    </source>
</evidence>
<protein>
    <recommendedName>
        <fullName evidence="4">HMA domain-containing protein</fullName>
    </recommendedName>
</protein>
<reference evidence="2 3" key="1">
    <citation type="journal article" date="2019" name="Sci. Rep.">
        <title>Orb-weaving spider Araneus ventricosus genome elucidates the spidroin gene catalogue.</title>
        <authorList>
            <person name="Kono N."/>
            <person name="Nakamura H."/>
            <person name="Ohtoshi R."/>
            <person name="Moran D.A.P."/>
            <person name="Shinohara A."/>
            <person name="Yoshida Y."/>
            <person name="Fujiwara M."/>
            <person name="Mori M."/>
            <person name="Tomita M."/>
            <person name="Arakawa K."/>
        </authorList>
    </citation>
    <scope>NUCLEOTIDE SEQUENCE [LARGE SCALE GENOMIC DNA]</scope>
</reference>
<feature type="chain" id="PRO_5021210841" description="HMA domain-containing protein" evidence="1">
    <location>
        <begin position="16"/>
        <end position="283"/>
    </location>
</feature>
<accession>A0A4Y2KZM7</accession>
<dbReference type="EMBL" id="BGPR01005162">
    <property type="protein sequence ID" value="GBN07500.1"/>
    <property type="molecule type" value="Genomic_DNA"/>
</dbReference>
<evidence type="ECO:0000256" key="1">
    <source>
        <dbReference type="SAM" id="SignalP"/>
    </source>
</evidence>
<feature type="signal peptide" evidence="1">
    <location>
        <begin position="1"/>
        <end position="15"/>
    </location>
</feature>
<dbReference type="PANTHER" id="PTHR46601">
    <property type="entry name" value="ULP_PROTEASE DOMAIN-CONTAINING PROTEIN"/>
    <property type="match status" value="1"/>
</dbReference>
<proteinExistence type="predicted"/>
<keyword evidence="1" id="KW-0732">Signal</keyword>
<sequence length="283" mass="32214">MLQIFTFLCTSLVDCAWLEEYPFSMSKNSRLTSWDSIFLGNKLPYSRYPDETVHHARRLLIQSFQGRNLISEAESQIPTPEKEIDSDEDYCESTVMIDQLNKSCEALDVSTIKVSKFSSKRKLHYMQTKVKKLSKCVATKAAAVIGVDNISNPSKTKDMTCPDCISMMQKLLNKFTNASLKEKIQILTLVPDSWTIQQTRIYFNTTEHLVKKARKLKATGGVLSMPCDKKGAKLSSETVEKIIAFYYNDDNCRICPGKKDCISVASENGRVFKQKRLILYNLK</sequence>
<comment type="caution">
    <text evidence="2">The sequence shown here is derived from an EMBL/GenBank/DDBJ whole genome shotgun (WGS) entry which is preliminary data.</text>
</comment>
<evidence type="ECO:0000313" key="3">
    <source>
        <dbReference type="Proteomes" id="UP000499080"/>
    </source>
</evidence>